<feature type="domain" description="Putative ER transporter 6TM N-terminal" evidence="9">
    <location>
        <begin position="38"/>
        <end position="487"/>
    </location>
</feature>
<dbReference type="InterPro" id="IPR018820">
    <property type="entry name" value="BRE4-related_DUF2421"/>
</dbReference>
<dbReference type="RefSeq" id="XP_040648577.1">
    <property type="nucleotide sequence ID" value="XM_040793722.1"/>
</dbReference>
<dbReference type="InterPro" id="IPR036259">
    <property type="entry name" value="MFS_trans_sf"/>
</dbReference>
<keyword evidence="3 6" id="KW-1133">Transmembrane helix</keyword>
<feature type="domain" description="DUF2421" evidence="8">
    <location>
        <begin position="788"/>
        <end position="991"/>
    </location>
</feature>
<evidence type="ECO:0000313" key="11">
    <source>
        <dbReference type="EMBL" id="KXG50041.1"/>
    </source>
</evidence>
<evidence type="ECO:0000256" key="5">
    <source>
        <dbReference type="SAM" id="MobiDB-lite"/>
    </source>
</evidence>
<accession>A0A135LM48</accession>
<feature type="transmembrane region" description="Helical" evidence="6">
    <location>
        <begin position="198"/>
        <end position="218"/>
    </location>
</feature>
<sequence length="1194" mass="131410">MEPSQRDAQPAASPLTSNGEGSPSPVKAAPAPKAGRKLPEWLDHFNARDLKVLFRCSLAAWVALLLVFIMPSVSVIGTATFFAALVLFMVPPTGIVFIFLLGTLTLVIGMALGWGWGVVVMKAAMAARPAAETQAKIQALGQAAYSQANSTGRPVAAIQQELVYTGWMLDSRVTAVYYCLICLFIYLISRLRAMNPKFMLMQIFGIIIIDVSLTIGPLLPSFSGTIPKVLIEPAAIGIGLGLVSHFIFFPRSTSHVVLGGMEGLVQLLKGPLDVTENSLLKGEDLAMADLQKIKVKAIAAYKNLKPALSFLPLDFSVGWWGADDVKSMKKPIRQALINSLSLLEVHIARIGGYTKLEKLHQLTVDRDSDSEPQVNGKEKKRPREVGMRQLMESINLVQALRSPEHESMRSETIEVLRESSKDIIPACQEAVGIIAESLNTVNKRWFGRPSKEHLNQLHERSQTALQNLQALRTSFATETTERLIQIHAEIFDEKGMLKALDENSLPRVRGITMGMIFEEQLLNVVDGWERVLGQLVALLKERQKIRLWLPNGLRYAVNWFRRKNAIAPVIAAGNPVIDPEVAETQSKAAQHHLRISRGYRAKRGNGFARAVIGTYHWFINPDGLYAMRMVAVTIALSIPAAIPHTAGFYYREKGIWALIMGQTTLVIYMADFTFSLLSRAIGTIFGGILGLAAWYIGSGRGEGNPYGLAAIMAVVITILMWGRIFTPPAMLQAMIMAGATCILVIGYSFEDTHIPTYGNPGWGYNVFWRRLVLVLIGSAAALIVQLFPRPPSASRHVCKSLSNVIRSLSDHYALLLSCWGQGREEGLAAEKLALNVAESLTALDGPIALLRFEFSSSPFDSDRLGQVQSLCQELNQNISRLLYLSASLPEHLQTRLARQAGLLDHHNIGDVMAVLGVVEQSLKTGDPLPEVLPTPLLNRCHDFWTTRQVDIMLSKDLIRDENYRRFCVAVSAYLKFLAAVDDLVLVMKEAVKPRSKYEVALWSFITSFCGLSVVQAIFHYSDYFINRNVPGIVASYGASAVLVFGAIESPLAQPRALVFGHFFSALIGICVTKLFSLMPDQARFESLRWLAASLSTAIAIVVMQLTGTTHPPAGATALLPATSEEIWRLSWYYLPVVLLSSVMLLVCALLFNNLHRRYPAFWIAPTPPKPVVPSPVPVPVDVSLADEKTVKSPV</sequence>
<evidence type="ECO:0000256" key="3">
    <source>
        <dbReference type="ARBA" id="ARBA00022989"/>
    </source>
</evidence>
<feature type="transmembrane region" description="Helical" evidence="6">
    <location>
        <begin position="999"/>
        <end position="1020"/>
    </location>
</feature>
<dbReference type="InterPro" id="IPR058581">
    <property type="entry name" value="TM_HPP"/>
</dbReference>
<keyword evidence="2 6" id="KW-0812">Transmembrane</keyword>
<keyword evidence="4 6" id="KW-0472">Membrane</keyword>
<evidence type="ECO:0000259" key="7">
    <source>
        <dbReference type="Pfam" id="PF04982"/>
    </source>
</evidence>
<feature type="transmembrane region" description="Helical" evidence="6">
    <location>
        <begin position="175"/>
        <end position="191"/>
    </location>
</feature>
<dbReference type="AlphaFoldDB" id="A0A135LM48"/>
<dbReference type="Pfam" id="PF10334">
    <property type="entry name" value="BRE4"/>
    <property type="match status" value="1"/>
</dbReference>
<dbReference type="SUPFAM" id="SSF103473">
    <property type="entry name" value="MFS general substrate transporter"/>
    <property type="match status" value="1"/>
</dbReference>
<comment type="caution">
    <text evidence="11">The sequence shown here is derived from an EMBL/GenBank/DDBJ whole genome shotgun (WGS) entry which is preliminary data.</text>
</comment>
<evidence type="ECO:0000256" key="2">
    <source>
        <dbReference type="ARBA" id="ARBA00022692"/>
    </source>
</evidence>
<evidence type="ECO:0000259" key="9">
    <source>
        <dbReference type="Pfam" id="PF10337"/>
    </source>
</evidence>
<dbReference type="STRING" id="5078.A0A135LM48"/>
<feature type="compositionally biased region" description="Low complexity" evidence="5">
    <location>
        <begin position="22"/>
        <end position="32"/>
    </location>
</feature>
<feature type="transmembrane region" description="Helical" evidence="6">
    <location>
        <begin position="625"/>
        <end position="642"/>
    </location>
</feature>
<evidence type="ECO:0000313" key="12">
    <source>
        <dbReference type="Proteomes" id="UP000070168"/>
    </source>
</evidence>
<feature type="transmembrane region" description="Helical" evidence="6">
    <location>
        <begin position="1089"/>
        <end position="1110"/>
    </location>
</feature>
<dbReference type="InterPro" id="IPR049453">
    <property type="entry name" value="Memb_transporter_dom"/>
</dbReference>
<feature type="transmembrane region" description="Helical" evidence="6">
    <location>
        <begin position="58"/>
        <end position="88"/>
    </location>
</feature>
<evidence type="ECO:0000256" key="1">
    <source>
        <dbReference type="ARBA" id="ARBA00004141"/>
    </source>
</evidence>
<dbReference type="GO" id="GO:0016020">
    <property type="term" value="C:membrane"/>
    <property type="evidence" value="ECO:0007669"/>
    <property type="project" value="UniProtKB-SubCell"/>
</dbReference>
<dbReference type="Pfam" id="PF10337">
    <property type="entry name" value="ArAE_2_N"/>
    <property type="match status" value="1"/>
</dbReference>
<dbReference type="GeneID" id="63709022"/>
<feature type="transmembrane region" description="Helical" evidence="6">
    <location>
        <begin position="1058"/>
        <end position="1077"/>
    </location>
</feature>
<dbReference type="PANTHER" id="PTHR37994">
    <property type="entry name" value="ARAE_2_N DOMAIN-CONTAINING PROTEIN-RELATED"/>
    <property type="match status" value="1"/>
</dbReference>
<evidence type="ECO:0000256" key="6">
    <source>
        <dbReference type="SAM" id="Phobius"/>
    </source>
</evidence>
<evidence type="ECO:0000256" key="4">
    <source>
        <dbReference type="ARBA" id="ARBA00023136"/>
    </source>
</evidence>
<dbReference type="OrthoDB" id="2274698at2759"/>
<keyword evidence="12" id="KW-1185">Reference proteome</keyword>
<feature type="domain" description="HPP transmembrane region" evidence="7">
    <location>
        <begin position="993"/>
        <end position="1159"/>
    </location>
</feature>
<organism evidence="11 12">
    <name type="scientific">Penicillium patulum</name>
    <name type="common">Penicillium griseofulvum</name>
    <dbReference type="NCBI Taxonomy" id="5078"/>
    <lineage>
        <taxon>Eukaryota</taxon>
        <taxon>Fungi</taxon>
        <taxon>Dikarya</taxon>
        <taxon>Ascomycota</taxon>
        <taxon>Pezizomycotina</taxon>
        <taxon>Eurotiomycetes</taxon>
        <taxon>Eurotiomycetidae</taxon>
        <taxon>Eurotiales</taxon>
        <taxon>Aspergillaceae</taxon>
        <taxon>Penicillium</taxon>
    </lineage>
</organism>
<feature type="transmembrane region" description="Helical" evidence="6">
    <location>
        <begin position="654"/>
        <end position="670"/>
    </location>
</feature>
<dbReference type="Pfam" id="PF04982">
    <property type="entry name" value="TM_HPP"/>
    <property type="match status" value="1"/>
</dbReference>
<dbReference type="Proteomes" id="UP000070168">
    <property type="component" value="Unassembled WGS sequence"/>
</dbReference>
<proteinExistence type="predicted"/>
<comment type="subcellular location">
    <subcellularLocation>
        <location evidence="1">Membrane</location>
        <topology evidence="1">Multi-pass membrane protein</topology>
    </subcellularLocation>
</comment>
<feature type="transmembrane region" description="Helical" evidence="6">
    <location>
        <begin position="729"/>
        <end position="747"/>
    </location>
</feature>
<reference evidence="11 12" key="1">
    <citation type="journal article" date="2016" name="BMC Genomics">
        <title>Genome sequencing and secondary metabolism of the postharvest pathogen Penicillium griseofulvum.</title>
        <authorList>
            <person name="Banani H."/>
            <person name="Marcet-Houben M."/>
            <person name="Ballester A.R."/>
            <person name="Abbruscato P."/>
            <person name="Gonzalez-Candelas L."/>
            <person name="Gabaldon T."/>
            <person name="Spadaro D."/>
        </authorList>
    </citation>
    <scope>NUCLEOTIDE SEQUENCE [LARGE SCALE GENOMIC DNA]</scope>
    <source>
        <strain evidence="11 12">PG3</strain>
    </source>
</reference>
<dbReference type="OMA" id="GTYHWFI"/>
<dbReference type="InterPro" id="IPR018823">
    <property type="entry name" value="ArAE_2_N"/>
</dbReference>
<gene>
    <name evidence="11" type="ORF">PGRI_060080</name>
</gene>
<feature type="transmembrane region" description="Helical" evidence="6">
    <location>
        <begin position="230"/>
        <end position="249"/>
    </location>
</feature>
<dbReference type="Pfam" id="PF13515">
    <property type="entry name" value="FUSC_2"/>
    <property type="match status" value="1"/>
</dbReference>
<feature type="transmembrane region" description="Helical" evidence="6">
    <location>
        <begin position="95"/>
        <end position="116"/>
    </location>
</feature>
<feature type="transmembrane region" description="Helical" evidence="6">
    <location>
        <begin position="1032"/>
        <end position="1052"/>
    </location>
</feature>
<feature type="transmembrane region" description="Helical" evidence="6">
    <location>
        <begin position="703"/>
        <end position="722"/>
    </location>
</feature>
<feature type="transmembrane region" description="Helical" evidence="6">
    <location>
        <begin position="677"/>
        <end position="697"/>
    </location>
</feature>
<feature type="transmembrane region" description="Helical" evidence="6">
    <location>
        <begin position="767"/>
        <end position="787"/>
    </location>
</feature>
<dbReference type="PANTHER" id="PTHR37994:SF3">
    <property type="entry name" value="ER TRANSPORTER 6TM N-TERMINAL DOMAIN-CONTAINING PROTEIN"/>
    <property type="match status" value="1"/>
</dbReference>
<evidence type="ECO:0000259" key="10">
    <source>
        <dbReference type="Pfam" id="PF13515"/>
    </source>
</evidence>
<protein>
    <submittedName>
        <fullName evidence="11">Brefeldin A sensitivity protein-related protein</fullName>
    </submittedName>
</protein>
<dbReference type="EMBL" id="LHQR01000048">
    <property type="protein sequence ID" value="KXG50041.1"/>
    <property type="molecule type" value="Genomic_DNA"/>
</dbReference>
<evidence type="ECO:0000259" key="8">
    <source>
        <dbReference type="Pfam" id="PF10334"/>
    </source>
</evidence>
<feature type="transmembrane region" description="Helical" evidence="6">
    <location>
        <begin position="1130"/>
        <end position="1151"/>
    </location>
</feature>
<name>A0A135LM48_PENPA</name>
<feature type="domain" description="Integral membrane bound transporter" evidence="10">
    <location>
        <begin position="647"/>
        <end position="784"/>
    </location>
</feature>
<feature type="region of interest" description="Disordered" evidence="5">
    <location>
        <begin position="1"/>
        <end position="32"/>
    </location>
</feature>